<dbReference type="InParanoid" id="A0A2V0PHC0"/>
<dbReference type="CDD" id="cd05927">
    <property type="entry name" value="LC-FACS_euk"/>
    <property type="match status" value="1"/>
</dbReference>
<evidence type="ECO:0000256" key="6">
    <source>
        <dbReference type="ARBA" id="ARBA00026121"/>
    </source>
</evidence>
<keyword evidence="4 7" id="KW-0276">Fatty acid metabolism</keyword>
<dbReference type="InterPro" id="IPR042099">
    <property type="entry name" value="ANL_N_sf"/>
</dbReference>
<gene>
    <name evidence="10" type="ORF">Rsub_11565</name>
</gene>
<feature type="domain" description="AMP-dependent synthetase/ligase" evidence="9">
    <location>
        <begin position="54"/>
        <end position="484"/>
    </location>
</feature>
<dbReference type="OrthoDB" id="1700726at2759"/>
<dbReference type="GO" id="GO:0005783">
    <property type="term" value="C:endoplasmic reticulum"/>
    <property type="evidence" value="ECO:0007669"/>
    <property type="project" value="TreeGrafter"/>
</dbReference>
<dbReference type="PANTHER" id="PTHR43272:SF33">
    <property type="entry name" value="AMP-BINDING DOMAIN-CONTAINING PROTEIN-RELATED"/>
    <property type="match status" value="1"/>
</dbReference>
<dbReference type="GO" id="GO:0005524">
    <property type="term" value="F:ATP binding"/>
    <property type="evidence" value="ECO:0007669"/>
    <property type="project" value="UniProtKB-KW"/>
</dbReference>
<dbReference type="AlphaFoldDB" id="A0A2V0PHC0"/>
<dbReference type="STRING" id="307507.A0A2V0PHC0"/>
<comment type="similarity">
    <text evidence="1 7">Belongs to the ATP-dependent AMP-binding enzyme family.</text>
</comment>
<keyword evidence="3 7" id="KW-0547">Nucleotide-binding</keyword>
<keyword evidence="7" id="KW-0443">Lipid metabolism</keyword>
<dbReference type="SUPFAM" id="SSF56801">
    <property type="entry name" value="Acetyl-CoA synthetase-like"/>
    <property type="match status" value="1"/>
</dbReference>
<sequence>MDHPPPFPVYAVALPERLDGSGSWDVYRAACSPRRLVSRFPAPGDGVATLHDNFEWAAARHPQIGALGTRERDAAGRLGQYSWITYGEAAALRTAVGSGLLRLGAAPGCRVGIYSVNCAEWVLLDAAAHAYSMVSVPLYDTLGPDAVEIIINHAELAVVGCSAAVLPTLAACLPRCPTVKLLMVWGCPGGQPPPAAPPGAAARVVTFDQVAALGRAHPRPHAPPRPSDLAAIYYTSGTTGAPKGAMLSHANLVANAAGKVAIAGEWPKGDRHISYLPLAHIYERNNLTVSVHLGGSFGFYSGNVLELMDDVQALRPHVFVSVPRLWNRIYDRVTAGVAAGGPVARALFWRAYASKKAALEAGDPTGGRWAPLWDALVFSKVRAKLGGEVKLMTSGASPLSPEVLQFLRVVFGATVIEGYGMTEASCTITIMRDDDSSIGHVGAPLPSCEVKLADVPEMGYTRADSPHPRGEVCVRGPIVFQGYYKDDAQTREVIDADGWLHTGDIGAWLPGGRLRIIDRKKNIFKLAQGEYVAPEKIENVYARSPFLLQSFVYGDPLRPQLVAVVVPDPEHLLPWARDRGLKGDVAALCREPAVAAAVQKSMDEQARAASLRGFERARAVALAAEPFTIENGLLTPTFKLKRPQARDAYRVLIDDLYRRLPDGGGGGGGGGGSGGGGGGGGGGGSGGTAVAGPSPVSAPRGRL</sequence>
<dbReference type="Proteomes" id="UP000247498">
    <property type="component" value="Unassembled WGS sequence"/>
</dbReference>
<evidence type="ECO:0000256" key="8">
    <source>
        <dbReference type="SAM" id="MobiDB-lite"/>
    </source>
</evidence>
<comment type="caution">
    <text evidence="10">The sequence shown here is derived from an EMBL/GenBank/DDBJ whole genome shotgun (WGS) entry which is preliminary data.</text>
</comment>
<evidence type="ECO:0000259" key="9">
    <source>
        <dbReference type="Pfam" id="PF00501"/>
    </source>
</evidence>
<keyword evidence="5 7" id="KW-0067">ATP-binding</keyword>
<dbReference type="GO" id="GO:0004467">
    <property type="term" value="F:long-chain fatty acid-CoA ligase activity"/>
    <property type="evidence" value="ECO:0007669"/>
    <property type="project" value="UniProtKB-EC"/>
</dbReference>
<organism evidence="10 11">
    <name type="scientific">Raphidocelis subcapitata</name>
    <dbReference type="NCBI Taxonomy" id="307507"/>
    <lineage>
        <taxon>Eukaryota</taxon>
        <taxon>Viridiplantae</taxon>
        <taxon>Chlorophyta</taxon>
        <taxon>core chlorophytes</taxon>
        <taxon>Chlorophyceae</taxon>
        <taxon>CS clade</taxon>
        <taxon>Sphaeropleales</taxon>
        <taxon>Selenastraceae</taxon>
        <taxon>Raphidocelis</taxon>
    </lineage>
</organism>
<dbReference type="Gene3D" id="3.40.50.12780">
    <property type="entry name" value="N-terminal domain of ligase-like"/>
    <property type="match status" value="1"/>
</dbReference>
<dbReference type="Pfam" id="PF00501">
    <property type="entry name" value="AMP-binding"/>
    <property type="match status" value="1"/>
</dbReference>
<comment type="catalytic activity">
    <reaction evidence="7">
        <text>a long-chain fatty acid + ATP + CoA = a long-chain fatty acyl-CoA + AMP + diphosphate</text>
        <dbReference type="Rhea" id="RHEA:15421"/>
        <dbReference type="ChEBI" id="CHEBI:30616"/>
        <dbReference type="ChEBI" id="CHEBI:33019"/>
        <dbReference type="ChEBI" id="CHEBI:57287"/>
        <dbReference type="ChEBI" id="CHEBI:57560"/>
        <dbReference type="ChEBI" id="CHEBI:83139"/>
        <dbReference type="ChEBI" id="CHEBI:456215"/>
        <dbReference type="EC" id="6.2.1.3"/>
    </reaction>
</comment>
<dbReference type="PANTHER" id="PTHR43272">
    <property type="entry name" value="LONG-CHAIN-FATTY-ACID--COA LIGASE"/>
    <property type="match status" value="1"/>
</dbReference>
<evidence type="ECO:0000256" key="3">
    <source>
        <dbReference type="ARBA" id="ARBA00022741"/>
    </source>
</evidence>
<evidence type="ECO:0000313" key="10">
    <source>
        <dbReference type="EMBL" id="GBF98979.1"/>
    </source>
</evidence>
<dbReference type="FunCoup" id="A0A2V0PHC0">
    <property type="interactions" value="1254"/>
</dbReference>
<proteinExistence type="inferred from homology"/>
<keyword evidence="2 7" id="KW-0436">Ligase</keyword>
<reference evidence="10 11" key="1">
    <citation type="journal article" date="2018" name="Sci. Rep.">
        <title>Raphidocelis subcapitata (=Pseudokirchneriella subcapitata) provides an insight into genome evolution and environmental adaptations in the Sphaeropleales.</title>
        <authorList>
            <person name="Suzuki S."/>
            <person name="Yamaguchi H."/>
            <person name="Nakajima N."/>
            <person name="Kawachi M."/>
        </authorList>
    </citation>
    <scope>NUCLEOTIDE SEQUENCE [LARGE SCALE GENOMIC DNA]</scope>
    <source>
        <strain evidence="10 11">NIES-35</strain>
    </source>
</reference>
<name>A0A2V0PHC0_9CHLO</name>
<dbReference type="GO" id="GO:0016020">
    <property type="term" value="C:membrane"/>
    <property type="evidence" value="ECO:0007669"/>
    <property type="project" value="TreeGrafter"/>
</dbReference>
<evidence type="ECO:0000256" key="2">
    <source>
        <dbReference type="ARBA" id="ARBA00022598"/>
    </source>
</evidence>
<dbReference type="EMBL" id="BDRX01000141">
    <property type="protein sequence ID" value="GBF98979.1"/>
    <property type="molecule type" value="Genomic_DNA"/>
</dbReference>
<feature type="compositionally biased region" description="Gly residues" evidence="8">
    <location>
        <begin position="664"/>
        <end position="689"/>
    </location>
</feature>
<evidence type="ECO:0000256" key="4">
    <source>
        <dbReference type="ARBA" id="ARBA00022832"/>
    </source>
</evidence>
<accession>A0A2V0PHC0</accession>
<evidence type="ECO:0000256" key="5">
    <source>
        <dbReference type="ARBA" id="ARBA00022840"/>
    </source>
</evidence>
<dbReference type="InterPro" id="IPR045311">
    <property type="entry name" value="LC-FACS_euk"/>
</dbReference>
<feature type="region of interest" description="Disordered" evidence="8">
    <location>
        <begin position="664"/>
        <end position="703"/>
    </location>
</feature>
<keyword evidence="11" id="KW-1185">Reference proteome</keyword>
<evidence type="ECO:0000256" key="7">
    <source>
        <dbReference type="RuleBase" id="RU369030"/>
    </source>
</evidence>
<dbReference type="InterPro" id="IPR000873">
    <property type="entry name" value="AMP-dep_synth/lig_dom"/>
</dbReference>
<dbReference type="PROSITE" id="PS00455">
    <property type="entry name" value="AMP_BINDING"/>
    <property type="match status" value="1"/>
</dbReference>
<protein>
    <recommendedName>
        <fullName evidence="6 7">Long-chain-fatty-acid--CoA ligase</fullName>
        <ecNumber evidence="6 7">6.2.1.3</ecNumber>
    </recommendedName>
</protein>
<dbReference type="InterPro" id="IPR020845">
    <property type="entry name" value="AMP-binding_CS"/>
</dbReference>
<dbReference type="EC" id="6.2.1.3" evidence="6 7"/>
<evidence type="ECO:0000256" key="1">
    <source>
        <dbReference type="ARBA" id="ARBA00006432"/>
    </source>
</evidence>
<evidence type="ECO:0000313" key="11">
    <source>
        <dbReference type="Proteomes" id="UP000247498"/>
    </source>
</evidence>
<comment type="function">
    <text evidence="7">Catalyzes the conversion of long-chain fatty acids to their active form acyl-CoAs for both synthesis of cellular lipids, and degradation via beta-oxidation.</text>
</comment>